<dbReference type="CDD" id="cd01335">
    <property type="entry name" value="Radical_SAM"/>
    <property type="match status" value="1"/>
</dbReference>
<dbReference type="SFLD" id="SFLDS00029">
    <property type="entry name" value="Radical_SAM"/>
    <property type="match status" value="1"/>
</dbReference>
<evidence type="ECO:0000313" key="6">
    <source>
        <dbReference type="EMBL" id="AJG97002.1"/>
    </source>
</evidence>
<dbReference type="RefSeq" id="WP_052482702.1">
    <property type="nucleotide sequence ID" value="NZ_CP010086.2"/>
</dbReference>
<evidence type="ECO:0000256" key="2">
    <source>
        <dbReference type="ARBA" id="ARBA00022723"/>
    </source>
</evidence>
<dbReference type="Pfam" id="PF04055">
    <property type="entry name" value="Radical_SAM"/>
    <property type="match status" value="1"/>
</dbReference>
<dbReference type="GO" id="GO:0003824">
    <property type="term" value="F:catalytic activity"/>
    <property type="evidence" value="ECO:0007669"/>
    <property type="project" value="InterPro"/>
</dbReference>
<accession>A0A0B5QGA2</accession>
<keyword evidence="3" id="KW-0408">Iron</keyword>
<dbReference type="PROSITE" id="PS51918">
    <property type="entry name" value="RADICAL_SAM"/>
    <property type="match status" value="1"/>
</dbReference>
<dbReference type="PANTHER" id="PTHR11228:SF7">
    <property type="entry name" value="PQQA PEPTIDE CYCLASE"/>
    <property type="match status" value="1"/>
</dbReference>
<dbReference type="SUPFAM" id="SSF102114">
    <property type="entry name" value="Radical SAM enzymes"/>
    <property type="match status" value="1"/>
</dbReference>
<gene>
    <name evidence="6" type="ORF">LF65_00333</name>
</gene>
<keyword evidence="2" id="KW-0479">Metal-binding</keyword>
<dbReference type="KEGG" id="cbei:LF65_00333"/>
<dbReference type="GO" id="GO:0046872">
    <property type="term" value="F:metal ion binding"/>
    <property type="evidence" value="ECO:0007669"/>
    <property type="project" value="UniProtKB-KW"/>
</dbReference>
<dbReference type="InterPro" id="IPR050377">
    <property type="entry name" value="Radical_SAM_PqqE_MftC-like"/>
</dbReference>
<dbReference type="STRING" id="1520.LF65_00333"/>
<dbReference type="Gene3D" id="3.20.20.70">
    <property type="entry name" value="Aldolase class I"/>
    <property type="match status" value="1"/>
</dbReference>
<protein>
    <recommendedName>
        <fullName evidence="5">Radical SAM core domain-containing protein</fullName>
    </recommendedName>
</protein>
<dbReference type="InterPro" id="IPR013785">
    <property type="entry name" value="Aldolase_TIM"/>
</dbReference>
<dbReference type="InterPro" id="IPR007197">
    <property type="entry name" value="rSAM"/>
</dbReference>
<evidence type="ECO:0000259" key="5">
    <source>
        <dbReference type="PROSITE" id="PS51918"/>
    </source>
</evidence>
<name>A0A0B5QGA2_CLOBE</name>
<sequence>MNKNILMKFNNAARFMFNKDEVIVCNRLNGLWIKISKECYDILKLGEDSKITVEKLLCALADDEDRKYIDELITTLDSIGVLFEKIIPRKIKDISFAITHRCNLKCSHCIVDAAYGGQVDKYDTKTLCRLLDKVIKVNPQGIVLTGGEPLLRKDFLTILKHVRDNYSGNITLMTNGTLLNQDNISIIKDLVTNIDISLDGADEDSCSIVRGPGVFQKVVNNIKLLKNNGFNKISISMILSENNSFYVNEFFELNKSLGTNPMLRALSYSGRAAKNKELLDKKYTLRENQHTSKKETKYHTCTCTAGYDQLTIEANGDIFPCNLFVNKEFKLANIEEIEDLNQLFNTSKGEFLSPCVQKFEPQKFDKCKDCNINYFCWSCLYSIYDIKDHFEERCKYKKGIYADVWVNNEKRG</sequence>
<dbReference type="NCBIfam" id="TIGR04085">
    <property type="entry name" value="rSAM_more_4Fe4S"/>
    <property type="match status" value="1"/>
</dbReference>
<feature type="domain" description="Radical SAM core" evidence="5">
    <location>
        <begin position="86"/>
        <end position="288"/>
    </location>
</feature>
<proteinExistence type="predicted"/>
<dbReference type="AlphaFoldDB" id="A0A0B5QGA2"/>
<dbReference type="InterPro" id="IPR023885">
    <property type="entry name" value="4Fe4S-binding_SPASM_dom"/>
</dbReference>
<dbReference type="PANTHER" id="PTHR11228">
    <property type="entry name" value="RADICAL SAM DOMAIN PROTEIN"/>
    <property type="match status" value="1"/>
</dbReference>
<keyword evidence="4" id="KW-0411">Iron-sulfur</keyword>
<dbReference type="Pfam" id="PF13186">
    <property type="entry name" value="SPASM"/>
    <property type="match status" value="1"/>
</dbReference>
<dbReference type="SFLD" id="SFLDG01067">
    <property type="entry name" value="SPASM/twitch_domain_containing"/>
    <property type="match status" value="1"/>
</dbReference>
<dbReference type="Proteomes" id="UP000031866">
    <property type="component" value="Chromosome"/>
</dbReference>
<dbReference type="SFLD" id="SFLDG01386">
    <property type="entry name" value="main_SPASM_domain-containing"/>
    <property type="match status" value="1"/>
</dbReference>
<dbReference type="EMBL" id="CP010086">
    <property type="protein sequence ID" value="AJG97002.1"/>
    <property type="molecule type" value="Genomic_DNA"/>
</dbReference>
<keyword evidence="1" id="KW-0949">S-adenosyl-L-methionine</keyword>
<evidence type="ECO:0000256" key="1">
    <source>
        <dbReference type="ARBA" id="ARBA00022691"/>
    </source>
</evidence>
<evidence type="ECO:0000256" key="4">
    <source>
        <dbReference type="ARBA" id="ARBA00023014"/>
    </source>
</evidence>
<dbReference type="GO" id="GO:0051536">
    <property type="term" value="F:iron-sulfur cluster binding"/>
    <property type="evidence" value="ECO:0007669"/>
    <property type="project" value="UniProtKB-KW"/>
</dbReference>
<evidence type="ECO:0000256" key="3">
    <source>
        <dbReference type="ARBA" id="ARBA00023004"/>
    </source>
</evidence>
<evidence type="ECO:0000313" key="7">
    <source>
        <dbReference type="Proteomes" id="UP000031866"/>
    </source>
</evidence>
<dbReference type="InterPro" id="IPR058240">
    <property type="entry name" value="rSAM_sf"/>
</dbReference>
<reference evidence="7" key="1">
    <citation type="submission" date="2014-12" db="EMBL/GenBank/DDBJ databases">
        <title>Genome sequence of Clostridium beijerinckii strain 59B.</title>
        <authorList>
            <person name="Little G.T."/>
            <person name="Minton N.P."/>
        </authorList>
    </citation>
    <scope>NUCLEOTIDE SEQUENCE [LARGE SCALE GENOMIC DNA]</scope>
    <source>
        <strain evidence="7">59B</strain>
    </source>
</reference>
<organism evidence="6 7">
    <name type="scientific">Clostridium beijerinckii</name>
    <name type="common">Clostridium MP</name>
    <dbReference type="NCBI Taxonomy" id="1520"/>
    <lineage>
        <taxon>Bacteria</taxon>
        <taxon>Bacillati</taxon>
        <taxon>Bacillota</taxon>
        <taxon>Clostridia</taxon>
        <taxon>Eubacteriales</taxon>
        <taxon>Clostridiaceae</taxon>
        <taxon>Clostridium</taxon>
    </lineage>
</organism>